<evidence type="ECO:0000259" key="6">
    <source>
        <dbReference type="PROSITE" id="PS51352"/>
    </source>
</evidence>
<keyword evidence="3" id="KW-1015">Disulfide bond</keyword>
<sequence length="733" mass="85868">MKKLITTVKVEWLKIKSLGLVYLALVLGILIPLFEFVNVYFNQEIVTGEELKYSVIENSISNNIGSFAFYLLLLYIIIASNRITQTDHKNNGWQLMETQPINKLTIYFSKYIVLLLLSFLCILFYCTSSILFTSIDFYIHQEPAKLLTFDMAWILKNFLRLFIASLGITAFQLCLSILLRGFIWPFLIGFLGLVINTYSWAAEKSIPYFPYNSLYFFRKSAEIKKLNSFITFSEYLSISWMFLFLIIGYQWYSKKGFKRAFFRSQKTIVFSFIFVIASAISLYTLHQPKSYKSSGSGVMIKGTIETDHKIDYVKIFSKDFHELIISIPVKNKQFFWKTDQKLPFDQYIVEFDNKKIKIMMGNGDRFDFNIKYNYIDSKDFIRTNRAADQQYIKAGKDEIQKFKYVAESPDYQNNPHKFYQLAENEWEKGLRKIENYIDAENNGLSNPYKEYRKQLLAIGFLNEINNYRKMTSLNNSLFTPPKKLINELNASIRKPSMLLGKDSQYLEFKLDQLLSDKERLSANSDSILFVKLNTMPGGIEKDRLVTAQLIKSLNLENDSTKRKQFFASESRQVTNPDYKKLLLLKFNEINLSKKGGSFPDLLLEKDTGGTERLSQYKGKYIIIDFWASWCAPCRSIRPVFDTRSAQYRYYNNIKFISISLDQDKGKWLKFLKTQPSRIPQYWLNDAQAFMDKYKVDAIPRFIIIDKEGKIFDFDAPFPVEDNFVEILDKIKKL</sequence>
<keyword evidence="8" id="KW-1185">Reference proteome</keyword>
<protein>
    <submittedName>
        <fullName evidence="7">Thiol-disulfide isomerase/thioredoxin</fullName>
    </submittedName>
</protein>
<dbReference type="InterPro" id="IPR013766">
    <property type="entry name" value="Thioredoxin_domain"/>
</dbReference>
<reference evidence="7 8" key="1">
    <citation type="submission" date="2023-07" db="EMBL/GenBank/DDBJ databases">
        <title>Sorghum-associated microbial communities from plants grown in Nebraska, USA.</title>
        <authorList>
            <person name="Schachtman D."/>
        </authorList>
    </citation>
    <scope>NUCLEOTIDE SEQUENCE [LARGE SCALE GENOMIC DNA]</scope>
    <source>
        <strain evidence="7 8">DS1709</strain>
    </source>
</reference>
<dbReference type="InterPro" id="IPR036249">
    <property type="entry name" value="Thioredoxin-like_sf"/>
</dbReference>
<evidence type="ECO:0000256" key="1">
    <source>
        <dbReference type="ARBA" id="ARBA00004196"/>
    </source>
</evidence>
<comment type="subcellular location">
    <subcellularLocation>
        <location evidence="1">Cell envelope</location>
    </subcellularLocation>
</comment>
<dbReference type="InterPro" id="IPR012336">
    <property type="entry name" value="Thioredoxin-like_fold"/>
</dbReference>
<evidence type="ECO:0000313" key="7">
    <source>
        <dbReference type="EMBL" id="MDR6404056.1"/>
    </source>
</evidence>
<dbReference type="CDD" id="cd02966">
    <property type="entry name" value="TlpA_like_family"/>
    <property type="match status" value="1"/>
</dbReference>
<keyword evidence="5" id="KW-1133">Transmembrane helix</keyword>
<dbReference type="InterPro" id="IPR017937">
    <property type="entry name" value="Thioredoxin_CS"/>
</dbReference>
<dbReference type="Pfam" id="PF13905">
    <property type="entry name" value="Thioredoxin_8"/>
    <property type="match status" value="1"/>
</dbReference>
<keyword evidence="5" id="KW-0472">Membrane</keyword>
<keyword evidence="2" id="KW-0201">Cytochrome c-type biogenesis</keyword>
<dbReference type="RefSeq" id="WP_115982462.1">
    <property type="nucleotide sequence ID" value="NZ_JAVDQS010000002.1"/>
</dbReference>
<feature type="transmembrane region" description="Helical" evidence="5">
    <location>
        <begin position="111"/>
        <end position="138"/>
    </location>
</feature>
<dbReference type="PROSITE" id="PS00194">
    <property type="entry name" value="THIOREDOXIN_1"/>
    <property type="match status" value="1"/>
</dbReference>
<gene>
    <name evidence="7" type="ORF">J2781_000971</name>
</gene>
<dbReference type="Proteomes" id="UP001184853">
    <property type="component" value="Unassembled WGS sequence"/>
</dbReference>
<dbReference type="EMBL" id="JAVDQS010000002">
    <property type="protein sequence ID" value="MDR6404056.1"/>
    <property type="molecule type" value="Genomic_DNA"/>
</dbReference>
<keyword evidence="7" id="KW-0413">Isomerase</keyword>
<dbReference type="InterPro" id="IPR050553">
    <property type="entry name" value="Thioredoxin_ResA/DsbE_sf"/>
</dbReference>
<evidence type="ECO:0000256" key="4">
    <source>
        <dbReference type="ARBA" id="ARBA00023284"/>
    </source>
</evidence>
<comment type="caution">
    <text evidence="7">The sequence shown here is derived from an EMBL/GenBank/DDBJ whole genome shotgun (WGS) entry which is preliminary data.</text>
</comment>
<dbReference type="Pfam" id="PF12730">
    <property type="entry name" value="ABC2_membrane_4"/>
    <property type="match status" value="1"/>
</dbReference>
<evidence type="ECO:0000313" key="8">
    <source>
        <dbReference type="Proteomes" id="UP001184853"/>
    </source>
</evidence>
<dbReference type="Gene3D" id="3.40.30.10">
    <property type="entry name" value="Glutaredoxin"/>
    <property type="match status" value="1"/>
</dbReference>
<evidence type="ECO:0000256" key="3">
    <source>
        <dbReference type="ARBA" id="ARBA00023157"/>
    </source>
</evidence>
<feature type="transmembrane region" description="Helical" evidence="5">
    <location>
        <begin position="158"/>
        <end position="175"/>
    </location>
</feature>
<accession>A0ABU1LBF2</accession>
<keyword evidence="5" id="KW-0812">Transmembrane</keyword>
<keyword evidence="4" id="KW-0676">Redox-active center</keyword>
<organism evidence="7 8">
    <name type="scientific">Chryseobacterium geocarposphaerae</name>
    <dbReference type="NCBI Taxonomy" id="1416776"/>
    <lineage>
        <taxon>Bacteria</taxon>
        <taxon>Pseudomonadati</taxon>
        <taxon>Bacteroidota</taxon>
        <taxon>Flavobacteriia</taxon>
        <taxon>Flavobacteriales</taxon>
        <taxon>Weeksellaceae</taxon>
        <taxon>Chryseobacterium group</taxon>
        <taxon>Chryseobacterium</taxon>
    </lineage>
</organism>
<dbReference type="PANTHER" id="PTHR42852:SF6">
    <property type="entry name" value="THIOL:DISULFIDE INTERCHANGE PROTEIN DSBE"/>
    <property type="match status" value="1"/>
</dbReference>
<dbReference type="PROSITE" id="PS51352">
    <property type="entry name" value="THIOREDOXIN_2"/>
    <property type="match status" value="1"/>
</dbReference>
<dbReference type="GO" id="GO:0016853">
    <property type="term" value="F:isomerase activity"/>
    <property type="evidence" value="ECO:0007669"/>
    <property type="project" value="UniProtKB-KW"/>
</dbReference>
<feature type="transmembrane region" description="Helical" evidence="5">
    <location>
        <begin position="20"/>
        <end position="40"/>
    </location>
</feature>
<proteinExistence type="predicted"/>
<feature type="transmembrane region" description="Helical" evidence="5">
    <location>
        <begin position="268"/>
        <end position="286"/>
    </location>
</feature>
<feature type="transmembrane region" description="Helical" evidence="5">
    <location>
        <begin position="226"/>
        <end position="247"/>
    </location>
</feature>
<feature type="transmembrane region" description="Helical" evidence="5">
    <location>
        <begin position="60"/>
        <end position="79"/>
    </location>
</feature>
<evidence type="ECO:0000256" key="5">
    <source>
        <dbReference type="SAM" id="Phobius"/>
    </source>
</evidence>
<dbReference type="SUPFAM" id="SSF52833">
    <property type="entry name" value="Thioredoxin-like"/>
    <property type="match status" value="1"/>
</dbReference>
<feature type="transmembrane region" description="Helical" evidence="5">
    <location>
        <begin position="182"/>
        <end position="201"/>
    </location>
</feature>
<name>A0ABU1LBF2_9FLAO</name>
<dbReference type="PANTHER" id="PTHR42852">
    <property type="entry name" value="THIOL:DISULFIDE INTERCHANGE PROTEIN DSBE"/>
    <property type="match status" value="1"/>
</dbReference>
<dbReference type="CDD" id="cd21809">
    <property type="entry name" value="ABC-2_lan_permease-like"/>
    <property type="match status" value="1"/>
</dbReference>
<evidence type="ECO:0000256" key="2">
    <source>
        <dbReference type="ARBA" id="ARBA00022748"/>
    </source>
</evidence>
<feature type="domain" description="Thioredoxin" evidence="6">
    <location>
        <begin position="592"/>
        <end position="733"/>
    </location>
</feature>